<accession>A0A1X7CEX4</accession>
<dbReference type="SUPFAM" id="SSF55298">
    <property type="entry name" value="YjgF-like"/>
    <property type="match status" value="1"/>
</dbReference>
<keyword evidence="3" id="KW-1185">Reference proteome</keyword>
<sequence>MSAASLKLIRLEHARLAALMRGECANARSDALTHALRGALGAACFGDATCWPLLAEAAPDLPLAPGHMARLVPAPGRTGELSDVSDACFEVWHCDAADLASGRLGPVHYRFSESAGIVFGSVSLFEEPAGSSVQGATPLERATYLAYEAIFRMLDALGIRHLLRIWNVVPAINAEQFGSERYRQFNTGRQRAFMACGRPVVDSVPAASALGAPVSIEGDAPPSMPLAVSFLATRSPSDAIENPRQVSAYRYPREYGPSAPTFARAAAWRGACRPGTAPALFVSGTASIVGHETVHRGDAMAQLRETLANIDAVLAQAAQGNLGNATLADLAYKIYVRDPDDADTLAAIDEVLCARCGFPPRVLYLHADICRADLLLEIEASTGHGVEVLA</sequence>
<proteinExistence type="predicted"/>
<dbReference type="GeneID" id="95549238"/>
<dbReference type="STRING" id="28094.SAMN06295900_101284"/>
<name>A0A1X7CEX4_TRICW</name>
<dbReference type="EMBL" id="FXAH01000001">
    <property type="protein sequence ID" value="SME95269.1"/>
    <property type="molecule type" value="Genomic_DNA"/>
</dbReference>
<evidence type="ECO:0000313" key="3">
    <source>
        <dbReference type="Proteomes" id="UP000192911"/>
    </source>
</evidence>
<gene>
    <name evidence="2" type="ORF">SAMN06295900_101284</name>
</gene>
<dbReference type="Pfam" id="PF21168">
    <property type="entry name" value="FkbO_Hyg5-like_N"/>
    <property type="match status" value="1"/>
</dbReference>
<reference evidence="3" key="1">
    <citation type="submission" date="2017-04" db="EMBL/GenBank/DDBJ databases">
        <authorList>
            <person name="Varghese N."/>
            <person name="Submissions S."/>
        </authorList>
    </citation>
    <scope>NUCLEOTIDE SEQUENCE [LARGE SCALE GENOMIC DNA]</scope>
    <source>
        <strain evidence="3">Ballard 720</strain>
    </source>
</reference>
<organism evidence="2 3">
    <name type="scientific">Trinickia caryophylli</name>
    <name type="common">Paraburkholderia caryophylli</name>
    <dbReference type="NCBI Taxonomy" id="28094"/>
    <lineage>
        <taxon>Bacteria</taxon>
        <taxon>Pseudomonadati</taxon>
        <taxon>Pseudomonadota</taxon>
        <taxon>Betaproteobacteria</taxon>
        <taxon>Burkholderiales</taxon>
        <taxon>Burkholderiaceae</taxon>
        <taxon>Trinickia</taxon>
    </lineage>
</organism>
<dbReference type="RefSeq" id="WP_085224401.1">
    <property type="nucleotide sequence ID" value="NZ_BSQD01000001.1"/>
</dbReference>
<evidence type="ECO:0000259" key="1">
    <source>
        <dbReference type="Pfam" id="PF21168"/>
    </source>
</evidence>
<feature type="domain" description="Chorismatase FkbO/Hyg5-like N-terminal" evidence="1">
    <location>
        <begin position="90"/>
        <end position="212"/>
    </location>
</feature>
<protein>
    <submittedName>
        <fullName evidence="2">Enamine deaminase RidA, house cleaning of reactive enamine intermediates, YjgF/YER057c/UK114 family</fullName>
    </submittedName>
</protein>
<dbReference type="InterPro" id="IPR049368">
    <property type="entry name" value="FkbO_Hyg5-like_N"/>
</dbReference>
<dbReference type="Proteomes" id="UP000192911">
    <property type="component" value="Unassembled WGS sequence"/>
</dbReference>
<dbReference type="Gene3D" id="3.30.1330.40">
    <property type="entry name" value="RutC-like"/>
    <property type="match status" value="1"/>
</dbReference>
<dbReference type="AlphaFoldDB" id="A0A1X7CEX4"/>
<dbReference type="InterPro" id="IPR035959">
    <property type="entry name" value="RutC-like_sf"/>
</dbReference>
<evidence type="ECO:0000313" key="2">
    <source>
        <dbReference type="EMBL" id="SME95269.1"/>
    </source>
</evidence>
<dbReference type="CDD" id="cd06153">
    <property type="entry name" value="YjgF_YER057c_UK114_like_5"/>
    <property type="match status" value="1"/>
</dbReference>